<evidence type="ECO:0000313" key="2">
    <source>
        <dbReference type="Proteomes" id="UP000807353"/>
    </source>
</evidence>
<organism evidence="1 2">
    <name type="scientific">Collybia nuda</name>
    <dbReference type="NCBI Taxonomy" id="64659"/>
    <lineage>
        <taxon>Eukaryota</taxon>
        <taxon>Fungi</taxon>
        <taxon>Dikarya</taxon>
        <taxon>Basidiomycota</taxon>
        <taxon>Agaricomycotina</taxon>
        <taxon>Agaricomycetes</taxon>
        <taxon>Agaricomycetidae</taxon>
        <taxon>Agaricales</taxon>
        <taxon>Tricholomatineae</taxon>
        <taxon>Clitocybaceae</taxon>
        <taxon>Collybia</taxon>
    </lineage>
</organism>
<dbReference type="Gene3D" id="3.40.50.1000">
    <property type="entry name" value="HAD superfamily/HAD-like"/>
    <property type="match status" value="2"/>
</dbReference>
<dbReference type="InterPro" id="IPR023214">
    <property type="entry name" value="HAD_sf"/>
</dbReference>
<accession>A0A9P5YES9</accession>
<dbReference type="SUPFAM" id="SSF56784">
    <property type="entry name" value="HAD-like"/>
    <property type="match status" value="1"/>
</dbReference>
<dbReference type="PANTHER" id="PTHR14269:SF4">
    <property type="entry name" value="CAT EYE SYNDROME CRITICAL REGION PROTEIN 5"/>
    <property type="match status" value="1"/>
</dbReference>
<dbReference type="InterPro" id="IPR050324">
    <property type="entry name" value="CDP-alcohol_PTase-I"/>
</dbReference>
<proteinExistence type="predicted"/>
<dbReference type="NCBIfam" id="TIGR01456">
    <property type="entry name" value="CECR5"/>
    <property type="match status" value="1"/>
</dbReference>
<dbReference type="NCBIfam" id="TIGR01460">
    <property type="entry name" value="HAD-SF-IIA"/>
    <property type="match status" value="1"/>
</dbReference>
<dbReference type="PANTHER" id="PTHR14269">
    <property type="entry name" value="CDP-DIACYLGLYCEROL--GLYCEROL-3-PHOSPHATE 3-PHOSPHATIDYLTRANSFERASE-RELATED"/>
    <property type="match status" value="1"/>
</dbReference>
<reference evidence="1" key="1">
    <citation type="submission" date="2020-11" db="EMBL/GenBank/DDBJ databases">
        <authorList>
            <consortium name="DOE Joint Genome Institute"/>
            <person name="Ahrendt S."/>
            <person name="Riley R."/>
            <person name="Andreopoulos W."/>
            <person name="Labutti K."/>
            <person name="Pangilinan J."/>
            <person name="Ruiz-Duenas F.J."/>
            <person name="Barrasa J.M."/>
            <person name="Sanchez-Garcia M."/>
            <person name="Camarero S."/>
            <person name="Miyauchi S."/>
            <person name="Serrano A."/>
            <person name="Linde D."/>
            <person name="Babiker R."/>
            <person name="Drula E."/>
            <person name="Ayuso-Fernandez I."/>
            <person name="Pacheco R."/>
            <person name="Padilla G."/>
            <person name="Ferreira P."/>
            <person name="Barriuso J."/>
            <person name="Kellner H."/>
            <person name="Castanera R."/>
            <person name="Alfaro M."/>
            <person name="Ramirez L."/>
            <person name="Pisabarro A.G."/>
            <person name="Kuo A."/>
            <person name="Tritt A."/>
            <person name="Lipzen A."/>
            <person name="He G."/>
            <person name="Yan M."/>
            <person name="Ng V."/>
            <person name="Cullen D."/>
            <person name="Martin F."/>
            <person name="Rosso M.-N."/>
            <person name="Henrissat B."/>
            <person name="Hibbett D."/>
            <person name="Martinez A.T."/>
            <person name="Grigoriev I.V."/>
        </authorList>
    </citation>
    <scope>NUCLEOTIDE SEQUENCE</scope>
    <source>
        <strain evidence="1">CBS 247.69</strain>
    </source>
</reference>
<evidence type="ECO:0000313" key="1">
    <source>
        <dbReference type="EMBL" id="KAF9467339.1"/>
    </source>
</evidence>
<dbReference type="OrthoDB" id="10251048at2759"/>
<dbReference type="Proteomes" id="UP000807353">
    <property type="component" value="Unassembled WGS sequence"/>
</dbReference>
<dbReference type="GO" id="GO:0005739">
    <property type="term" value="C:mitochondrion"/>
    <property type="evidence" value="ECO:0007669"/>
    <property type="project" value="TreeGrafter"/>
</dbReference>
<dbReference type="AlphaFoldDB" id="A0A9P5YES9"/>
<dbReference type="InterPro" id="IPR036412">
    <property type="entry name" value="HAD-like_sf"/>
</dbReference>
<dbReference type="EMBL" id="MU150237">
    <property type="protein sequence ID" value="KAF9467339.1"/>
    <property type="molecule type" value="Genomic_DNA"/>
</dbReference>
<comment type="caution">
    <text evidence="1">The sequence shown here is derived from an EMBL/GenBank/DDBJ whole genome shotgun (WGS) entry which is preliminary data.</text>
</comment>
<dbReference type="Pfam" id="PF13242">
    <property type="entry name" value="Hydrolase_like"/>
    <property type="match status" value="1"/>
</dbReference>
<name>A0A9P5YES9_9AGAR</name>
<dbReference type="GO" id="GO:0046474">
    <property type="term" value="P:glycerophospholipid biosynthetic process"/>
    <property type="evidence" value="ECO:0007669"/>
    <property type="project" value="TreeGrafter"/>
</dbReference>
<keyword evidence="2" id="KW-1185">Reference proteome</keyword>
<protein>
    <submittedName>
        <fullName evidence="1">HAD-like domain-containing protein</fullName>
    </submittedName>
</protein>
<dbReference type="InterPro" id="IPR006357">
    <property type="entry name" value="HAD-SF_hydro_IIA"/>
</dbReference>
<dbReference type="InterPro" id="IPR006353">
    <property type="entry name" value="HAD-SF_hydro_IIA_CECR5"/>
</dbReference>
<dbReference type="Pfam" id="PF13344">
    <property type="entry name" value="Hydrolase_6"/>
    <property type="match status" value="1"/>
</dbReference>
<gene>
    <name evidence="1" type="ORF">BDZ94DRAFT_1031622</name>
</gene>
<sequence length="384" mass="42403">MLPRSLLSYLRRPLCASTINPAPSRPRYIQGSGPCLNAGIPESKTTVPPLAFVFDIDGVLLRGPNVLPATQNGLRYLRDNPFGGDIPFVLLTNGGGVSEKFRSEKLSKQLGIKIAPNQFIQSHTVLKALAHRHFDKSVLILGGQLDAAQKVAEEYGFKKAYTTADVLAWNPSVWPFYTLSHSEQRTVRQANFSQESISAIFVFHDPRNWGLDVQIICDVIQSGGIIGNPYVPPSQQLSSPIEVIFCNPDLLWQSDFPRPRLGQGAFKEAFQAVYKSLTGVIYPYIQYGKPSQATYKFAEQILTDRVEEMYGVRKLPHVYMIGDNPESDIAGANAAGWSSVLVHTGVYDPHQGPPTHQPTFEAEHVEQAIRSAINLWAEAGKGKC</sequence>